<evidence type="ECO:0000256" key="1">
    <source>
        <dbReference type="ARBA" id="ARBA00022723"/>
    </source>
</evidence>
<evidence type="ECO:0000313" key="8">
    <source>
        <dbReference type="Proteomes" id="UP000077202"/>
    </source>
</evidence>
<dbReference type="PROSITE" id="PS50222">
    <property type="entry name" value="EF_HAND_2"/>
    <property type="match status" value="4"/>
</dbReference>
<dbReference type="Proteomes" id="UP000077202">
    <property type="component" value="Unassembled WGS sequence"/>
</dbReference>
<dbReference type="CDD" id="cd00051">
    <property type="entry name" value="EFh"/>
    <property type="match status" value="2"/>
</dbReference>
<dbReference type="FunFam" id="1.10.238.10:FF:000001">
    <property type="entry name" value="Calmodulin 1"/>
    <property type="match status" value="1"/>
</dbReference>
<organism evidence="7 8">
    <name type="scientific">Marchantia polymorpha subsp. ruderalis</name>
    <dbReference type="NCBI Taxonomy" id="1480154"/>
    <lineage>
        <taxon>Eukaryota</taxon>
        <taxon>Viridiplantae</taxon>
        <taxon>Streptophyta</taxon>
        <taxon>Embryophyta</taxon>
        <taxon>Marchantiophyta</taxon>
        <taxon>Marchantiopsida</taxon>
        <taxon>Marchantiidae</taxon>
        <taxon>Marchantiales</taxon>
        <taxon>Marchantiaceae</taxon>
        <taxon>Marchantia</taxon>
    </lineage>
</organism>
<dbReference type="GO" id="GO:0005509">
    <property type="term" value="F:calcium ion binding"/>
    <property type="evidence" value="ECO:0007669"/>
    <property type="project" value="InterPro"/>
</dbReference>
<proteinExistence type="predicted"/>
<evidence type="ECO:0000256" key="5">
    <source>
        <dbReference type="SAM" id="SignalP"/>
    </source>
</evidence>
<accession>A0A176VU86</accession>
<feature type="domain" description="EF-hand" evidence="6">
    <location>
        <begin position="236"/>
        <end position="270"/>
    </location>
</feature>
<feature type="compositionally biased region" description="Polar residues" evidence="4">
    <location>
        <begin position="50"/>
        <end position="64"/>
    </location>
</feature>
<sequence>MAGGRPGMAWLPSPARCLLAGGLGWAACVRHQSRTMKMPKIFQGKKSRGQEVSPSSSMEKSPATSPRGVRKPLESRMSYPAAITPSQRPLERQMSFPVTKASVSEIEEDKPRKKAPRLSAEELHEKELAEAFRLIDMNGDGQISVSELGVILKCLGETPTDEDLKLMVQAVDADGDGQIDLQEFINLNKITSNDKGAETRSEELRAAFHVFDIDKNNQISADELHQVLKRLGEQSLTMEECCRMINSVDSDGDGFVNFEEFEKMMSTPVY</sequence>
<dbReference type="SUPFAM" id="SSF47473">
    <property type="entry name" value="EF-hand"/>
    <property type="match status" value="1"/>
</dbReference>
<evidence type="ECO:0000313" key="7">
    <source>
        <dbReference type="EMBL" id="OAE23931.1"/>
    </source>
</evidence>
<feature type="domain" description="EF-hand" evidence="6">
    <location>
        <begin position="199"/>
        <end position="234"/>
    </location>
</feature>
<evidence type="ECO:0000259" key="6">
    <source>
        <dbReference type="PROSITE" id="PS50222"/>
    </source>
</evidence>
<dbReference type="Gene3D" id="1.10.238.10">
    <property type="entry name" value="EF-hand"/>
    <property type="match status" value="2"/>
</dbReference>
<dbReference type="EMBL" id="LVLJ01002730">
    <property type="protein sequence ID" value="OAE23931.1"/>
    <property type="molecule type" value="Genomic_DNA"/>
</dbReference>
<dbReference type="PROSITE" id="PS00018">
    <property type="entry name" value="EF_HAND_1"/>
    <property type="match status" value="4"/>
</dbReference>
<keyword evidence="5" id="KW-0732">Signal</keyword>
<dbReference type="PROSITE" id="PS51257">
    <property type="entry name" value="PROKAR_LIPOPROTEIN"/>
    <property type="match status" value="1"/>
</dbReference>
<dbReference type="SMART" id="SM00054">
    <property type="entry name" value="EFh"/>
    <property type="match status" value="4"/>
</dbReference>
<feature type="domain" description="EF-hand" evidence="6">
    <location>
        <begin position="123"/>
        <end position="158"/>
    </location>
</feature>
<dbReference type="Pfam" id="PF13499">
    <property type="entry name" value="EF-hand_7"/>
    <property type="match status" value="2"/>
</dbReference>
<evidence type="ECO:0000256" key="2">
    <source>
        <dbReference type="ARBA" id="ARBA00022737"/>
    </source>
</evidence>
<dbReference type="PANTHER" id="PTHR10891">
    <property type="entry name" value="EF-HAND CALCIUM-BINDING DOMAIN CONTAINING PROTEIN"/>
    <property type="match status" value="1"/>
</dbReference>
<dbReference type="InterPro" id="IPR018247">
    <property type="entry name" value="EF_Hand_1_Ca_BS"/>
</dbReference>
<feature type="region of interest" description="Disordered" evidence="4">
    <location>
        <begin position="39"/>
        <end position="119"/>
    </location>
</feature>
<keyword evidence="3" id="KW-0106">Calcium</keyword>
<name>A0A176VU86_MARPO</name>
<feature type="domain" description="EF-hand" evidence="6">
    <location>
        <begin position="159"/>
        <end position="194"/>
    </location>
</feature>
<dbReference type="InterPro" id="IPR039647">
    <property type="entry name" value="EF_hand_pair_protein_CML-like"/>
</dbReference>
<evidence type="ECO:0000256" key="4">
    <source>
        <dbReference type="SAM" id="MobiDB-lite"/>
    </source>
</evidence>
<dbReference type="AlphaFoldDB" id="A0A176VU86"/>
<keyword evidence="8" id="KW-1185">Reference proteome</keyword>
<keyword evidence="1" id="KW-0479">Metal-binding</keyword>
<comment type="caution">
    <text evidence="7">The sequence shown here is derived from an EMBL/GenBank/DDBJ whole genome shotgun (WGS) entry which is preliminary data.</text>
</comment>
<keyword evidence="2" id="KW-0677">Repeat</keyword>
<dbReference type="InterPro" id="IPR011992">
    <property type="entry name" value="EF-hand-dom_pair"/>
</dbReference>
<protein>
    <recommendedName>
        <fullName evidence="6">EF-hand domain-containing protein</fullName>
    </recommendedName>
</protein>
<dbReference type="InterPro" id="IPR002048">
    <property type="entry name" value="EF_hand_dom"/>
</dbReference>
<gene>
    <name evidence="7" type="ORF">AXG93_1217s1430</name>
</gene>
<feature type="signal peptide" evidence="5">
    <location>
        <begin position="1"/>
        <end position="26"/>
    </location>
</feature>
<reference evidence="7" key="1">
    <citation type="submission" date="2016-03" db="EMBL/GenBank/DDBJ databases">
        <title>Mechanisms controlling the formation of the plant cell surface in tip-growing cells are functionally conserved among land plants.</title>
        <authorList>
            <person name="Honkanen S."/>
            <person name="Jones V.A."/>
            <person name="Morieri G."/>
            <person name="Champion C."/>
            <person name="Hetherington A.J."/>
            <person name="Kelly S."/>
            <person name="Saint-Marcoux D."/>
            <person name="Proust H."/>
            <person name="Prescott H."/>
            <person name="Dolan L."/>
        </authorList>
    </citation>
    <scope>NUCLEOTIDE SEQUENCE [LARGE SCALE GENOMIC DNA]</scope>
    <source>
        <tissue evidence="7">Whole gametophyte</tissue>
    </source>
</reference>
<evidence type="ECO:0000256" key="3">
    <source>
        <dbReference type="ARBA" id="ARBA00022837"/>
    </source>
</evidence>
<feature type="chain" id="PRO_5008052049" description="EF-hand domain-containing protein" evidence="5">
    <location>
        <begin position="27"/>
        <end position="270"/>
    </location>
</feature>